<dbReference type="EMBL" id="JASCZI010060455">
    <property type="protein sequence ID" value="MED6131950.1"/>
    <property type="molecule type" value="Genomic_DNA"/>
</dbReference>
<sequence length="184" mass="20495">MSNLQYDELLCLRFLLLLLLLRFLHCFGMLLLGGGLQPPATKHGTPASDYITKVKSLTDSLAALGSPLTTDEHIEVLLEGLNSLPINQNTELFSLCEVETMIMSHDEAINKNRTQNLNPAQANLTQSSFPSLAEEMVDEEAIMEEDLSIKHQSRNAKYVENLVILHGIAIADSMDQIRFRLAMV</sequence>
<accession>A0ABU6S676</accession>
<evidence type="ECO:0000313" key="2">
    <source>
        <dbReference type="Proteomes" id="UP001341840"/>
    </source>
</evidence>
<comment type="caution">
    <text evidence="1">The sequence shown here is derived from an EMBL/GenBank/DDBJ whole genome shotgun (WGS) entry which is preliminary data.</text>
</comment>
<protein>
    <submittedName>
        <fullName evidence="1">Uncharacterized protein</fullName>
    </submittedName>
</protein>
<organism evidence="1 2">
    <name type="scientific">Stylosanthes scabra</name>
    <dbReference type="NCBI Taxonomy" id="79078"/>
    <lineage>
        <taxon>Eukaryota</taxon>
        <taxon>Viridiplantae</taxon>
        <taxon>Streptophyta</taxon>
        <taxon>Embryophyta</taxon>
        <taxon>Tracheophyta</taxon>
        <taxon>Spermatophyta</taxon>
        <taxon>Magnoliopsida</taxon>
        <taxon>eudicotyledons</taxon>
        <taxon>Gunneridae</taxon>
        <taxon>Pentapetalae</taxon>
        <taxon>rosids</taxon>
        <taxon>fabids</taxon>
        <taxon>Fabales</taxon>
        <taxon>Fabaceae</taxon>
        <taxon>Papilionoideae</taxon>
        <taxon>50 kb inversion clade</taxon>
        <taxon>dalbergioids sensu lato</taxon>
        <taxon>Dalbergieae</taxon>
        <taxon>Pterocarpus clade</taxon>
        <taxon>Stylosanthes</taxon>
    </lineage>
</organism>
<proteinExistence type="predicted"/>
<gene>
    <name evidence="1" type="ORF">PIB30_014852</name>
</gene>
<keyword evidence="2" id="KW-1185">Reference proteome</keyword>
<dbReference type="Proteomes" id="UP001341840">
    <property type="component" value="Unassembled WGS sequence"/>
</dbReference>
<name>A0ABU6S676_9FABA</name>
<reference evidence="1 2" key="1">
    <citation type="journal article" date="2023" name="Plants (Basel)">
        <title>Bridging the Gap: Combining Genomics and Transcriptomics Approaches to Understand Stylosanthes scabra, an Orphan Legume from the Brazilian Caatinga.</title>
        <authorList>
            <person name="Ferreira-Neto J.R.C."/>
            <person name="da Silva M.D."/>
            <person name="Binneck E."/>
            <person name="de Melo N.F."/>
            <person name="da Silva R.H."/>
            <person name="de Melo A.L.T.M."/>
            <person name="Pandolfi V."/>
            <person name="Bustamante F.O."/>
            <person name="Brasileiro-Vidal A.C."/>
            <person name="Benko-Iseppon A.M."/>
        </authorList>
    </citation>
    <scope>NUCLEOTIDE SEQUENCE [LARGE SCALE GENOMIC DNA]</scope>
    <source>
        <tissue evidence="1">Leaves</tissue>
    </source>
</reference>
<evidence type="ECO:0000313" key="1">
    <source>
        <dbReference type="EMBL" id="MED6131950.1"/>
    </source>
</evidence>